<name>A0A1I5T106_9FIRM</name>
<proteinExistence type="predicted"/>
<feature type="region of interest" description="Disordered" evidence="1">
    <location>
        <begin position="22"/>
        <end position="47"/>
    </location>
</feature>
<evidence type="ECO:0000313" key="3">
    <source>
        <dbReference type="Proteomes" id="UP000198577"/>
    </source>
</evidence>
<reference evidence="2 3" key="1">
    <citation type="submission" date="2016-10" db="EMBL/GenBank/DDBJ databases">
        <authorList>
            <person name="de Groot N.N."/>
        </authorList>
    </citation>
    <scope>NUCLEOTIDE SEQUENCE [LARGE SCALE GENOMIC DNA]</scope>
    <source>
        <strain evidence="2 3">DSM 20678</strain>
    </source>
</reference>
<accession>A0A1I5T106</accession>
<sequence>MISLIIVVLLTGCFGVPLPENLSERSKSAKPNDEEVEKAQQELKSIETQELPPIQEEVRQLHIIMNNLTGWGQLDKYSDENGSGWDTVASYLAGEENIVDRVYDIIAKIDSETLKQDLEAFVLAFSKAYEEKDVDLLIWAHRIVHDLDYWVFNYETVSGGSRNYWGATITLEGDNAFAKTVLQLK</sequence>
<gene>
    <name evidence="2" type="ORF">SAMN05444406_103135</name>
</gene>
<organism evidence="2 3">
    <name type="scientific">Caldicoprobacter faecalis</name>
    <dbReference type="NCBI Taxonomy" id="937334"/>
    <lineage>
        <taxon>Bacteria</taxon>
        <taxon>Bacillati</taxon>
        <taxon>Bacillota</taxon>
        <taxon>Clostridia</taxon>
        <taxon>Caldicoprobacterales</taxon>
        <taxon>Caldicoprobacteraceae</taxon>
        <taxon>Caldicoprobacter</taxon>
    </lineage>
</organism>
<dbReference type="EMBL" id="FOXR01000003">
    <property type="protein sequence ID" value="SFP76713.1"/>
    <property type="molecule type" value="Genomic_DNA"/>
</dbReference>
<evidence type="ECO:0000256" key="1">
    <source>
        <dbReference type="SAM" id="MobiDB-lite"/>
    </source>
</evidence>
<dbReference type="Proteomes" id="UP000198577">
    <property type="component" value="Unassembled WGS sequence"/>
</dbReference>
<protein>
    <submittedName>
        <fullName evidence="2">Uncharacterized protein</fullName>
    </submittedName>
</protein>
<evidence type="ECO:0000313" key="2">
    <source>
        <dbReference type="EMBL" id="SFP76713.1"/>
    </source>
</evidence>
<keyword evidence="3" id="KW-1185">Reference proteome</keyword>
<dbReference type="AlphaFoldDB" id="A0A1I5T106"/>